<keyword evidence="2" id="KW-0479">Metal-binding</keyword>
<keyword evidence="3 8" id="KW-0223">Dioxygenase</keyword>
<feature type="domain" description="TauD/TfdA-like" evidence="7">
    <location>
        <begin position="11"/>
        <end position="281"/>
    </location>
</feature>
<evidence type="ECO:0000313" key="8">
    <source>
        <dbReference type="EMBL" id="SMF55516.1"/>
    </source>
</evidence>
<keyword evidence="4" id="KW-0560">Oxidoreductase</keyword>
<dbReference type="Proteomes" id="UP000192917">
    <property type="component" value="Unassembled WGS sequence"/>
</dbReference>
<reference evidence="8 9" key="1">
    <citation type="submission" date="2017-04" db="EMBL/GenBank/DDBJ databases">
        <authorList>
            <person name="Afonso C.L."/>
            <person name="Miller P.J."/>
            <person name="Scott M.A."/>
            <person name="Spackman E."/>
            <person name="Goraichik I."/>
            <person name="Dimitrov K.M."/>
            <person name="Suarez D.L."/>
            <person name="Swayne D.E."/>
        </authorList>
    </citation>
    <scope>NUCLEOTIDE SEQUENCE [LARGE SCALE GENOMIC DNA]</scope>
    <source>
        <strain evidence="8 9">USBA 355</strain>
    </source>
</reference>
<keyword evidence="5" id="KW-0408">Iron</keyword>
<proteinExistence type="inferred from homology"/>
<organism evidence="8 9">
    <name type="scientific">Tistlia consotensis USBA 355</name>
    <dbReference type="NCBI Taxonomy" id="560819"/>
    <lineage>
        <taxon>Bacteria</taxon>
        <taxon>Pseudomonadati</taxon>
        <taxon>Pseudomonadota</taxon>
        <taxon>Alphaproteobacteria</taxon>
        <taxon>Rhodospirillales</taxon>
        <taxon>Rhodovibrionaceae</taxon>
        <taxon>Tistlia</taxon>
    </lineage>
</organism>
<dbReference type="PANTHER" id="PTHR30468">
    <property type="entry name" value="ALPHA-KETOGLUTARATE-DEPENDENT SULFONATE DIOXYGENASE"/>
    <property type="match status" value="1"/>
</dbReference>
<dbReference type="InterPro" id="IPR051323">
    <property type="entry name" value="AtsK-like"/>
</dbReference>
<dbReference type="GO" id="GO:0046872">
    <property type="term" value="F:metal ion binding"/>
    <property type="evidence" value="ECO:0007669"/>
    <property type="project" value="UniProtKB-KW"/>
</dbReference>
<dbReference type="GO" id="GO:0005737">
    <property type="term" value="C:cytoplasm"/>
    <property type="evidence" value="ECO:0007669"/>
    <property type="project" value="TreeGrafter"/>
</dbReference>
<dbReference type="RefSeq" id="WP_085124686.1">
    <property type="nucleotide sequence ID" value="NZ_FWZX01000020.1"/>
</dbReference>
<dbReference type="GO" id="GO:0006790">
    <property type="term" value="P:sulfur compound metabolic process"/>
    <property type="evidence" value="ECO:0007669"/>
    <property type="project" value="TreeGrafter"/>
</dbReference>
<dbReference type="SUPFAM" id="SSF51197">
    <property type="entry name" value="Clavaminate synthase-like"/>
    <property type="match status" value="1"/>
</dbReference>
<dbReference type="STRING" id="560819.SAMN05428998_12068"/>
<comment type="similarity">
    <text evidence="1">Belongs to the TfdA dioxygenase family.</text>
</comment>
<protein>
    <submittedName>
        <fullName evidence="8">Taurine dioxygenase</fullName>
    </submittedName>
</protein>
<evidence type="ECO:0000256" key="2">
    <source>
        <dbReference type="ARBA" id="ARBA00022723"/>
    </source>
</evidence>
<dbReference type="GO" id="GO:0000908">
    <property type="term" value="F:taurine dioxygenase activity"/>
    <property type="evidence" value="ECO:0007669"/>
    <property type="project" value="TreeGrafter"/>
</dbReference>
<dbReference type="InterPro" id="IPR042098">
    <property type="entry name" value="TauD-like_sf"/>
</dbReference>
<dbReference type="AlphaFoldDB" id="A0A1Y6CD66"/>
<dbReference type="Pfam" id="PF02668">
    <property type="entry name" value="TauD"/>
    <property type="match status" value="1"/>
</dbReference>
<dbReference type="PANTHER" id="PTHR30468:SF1">
    <property type="entry name" value="ALPHA-KETOGLUTARATE-DEPENDENT SULFONATE DIOXYGENASE"/>
    <property type="match status" value="1"/>
</dbReference>
<dbReference type="EMBL" id="FWZX01000020">
    <property type="protein sequence ID" value="SMF55516.1"/>
    <property type="molecule type" value="Genomic_DNA"/>
</dbReference>
<evidence type="ECO:0000256" key="4">
    <source>
        <dbReference type="ARBA" id="ARBA00023002"/>
    </source>
</evidence>
<evidence type="ECO:0000256" key="6">
    <source>
        <dbReference type="SAM" id="MobiDB-lite"/>
    </source>
</evidence>
<gene>
    <name evidence="8" type="ORF">SAMN05428998_12068</name>
</gene>
<accession>A0A1Y6CD66</accession>
<evidence type="ECO:0000256" key="3">
    <source>
        <dbReference type="ARBA" id="ARBA00022964"/>
    </source>
</evidence>
<evidence type="ECO:0000259" key="7">
    <source>
        <dbReference type="Pfam" id="PF02668"/>
    </source>
</evidence>
<feature type="compositionally biased region" description="Basic and acidic residues" evidence="6">
    <location>
        <begin position="173"/>
        <end position="187"/>
    </location>
</feature>
<name>A0A1Y6CD66_9PROT</name>
<evidence type="ECO:0000256" key="5">
    <source>
        <dbReference type="ARBA" id="ARBA00023004"/>
    </source>
</evidence>
<evidence type="ECO:0000313" key="9">
    <source>
        <dbReference type="Proteomes" id="UP000192917"/>
    </source>
</evidence>
<feature type="region of interest" description="Disordered" evidence="6">
    <location>
        <begin position="173"/>
        <end position="194"/>
    </location>
</feature>
<dbReference type="InterPro" id="IPR003819">
    <property type="entry name" value="TauD/TfdA-like"/>
</dbReference>
<evidence type="ECO:0000256" key="1">
    <source>
        <dbReference type="ARBA" id="ARBA00005896"/>
    </source>
</evidence>
<dbReference type="Gene3D" id="3.60.130.10">
    <property type="entry name" value="Clavaminate synthase-like"/>
    <property type="match status" value="1"/>
</dbReference>
<sequence length="297" mass="33493">MFDIVPTGEILGATIEGLDLSQPLTDADFRGLLRALGRHGVLRFPRQSLDPAAHKAFASRFGTLEVNVAGSFQVEGHPEVMILSNIVEEGKPIGIADAGQDWHTDMSYSAVISLTNVLFALKVPHDEAGNPLGNTQFASMQAAYDDLPDAVKRRLEGATAEHDFNKFWEMMRREKGSTRPPLSEEQRRRKPPVHHPVVLTHPITGRKVLYANPGYTVRIDGWPQAESDEMLDVLFRHQLQEKYIYTHRWTEGDVLMWDNIGCLHNAIADYRADQPRYMRRCQVMADWIFEHPLAGAA</sequence>
<keyword evidence="9" id="KW-1185">Reference proteome</keyword>